<evidence type="ECO:0000256" key="5">
    <source>
        <dbReference type="ARBA" id="ARBA00022801"/>
    </source>
</evidence>
<dbReference type="InterPro" id="IPR020922">
    <property type="entry name" value="dITP/XTP_pyrophosphatase"/>
</dbReference>
<feature type="active site" description="Proton acceptor" evidence="10">
    <location>
        <position position="73"/>
    </location>
</feature>
<feature type="binding site" evidence="10">
    <location>
        <begin position="155"/>
        <end position="158"/>
    </location>
    <ligand>
        <name>substrate</name>
    </ligand>
</feature>
<dbReference type="GO" id="GO:0017111">
    <property type="term" value="F:ribonucleoside triphosphate phosphatase activity"/>
    <property type="evidence" value="ECO:0007669"/>
    <property type="project" value="InterPro"/>
</dbReference>
<sequence length="202" mass="22058">MRLIIASNNAHKIAEMEAILASINVTLPVVPLRELGNDIPDIVEDGTTFEENATKKVETIAQIAPNDYILADDSGLSINALHGEPGVYSARYAGDHDDQANIAKVLNKLSGMPVAQRTAHFNSVIVLRDPKGRKLVVDGQVNGYITDAERGHGGFGYDPIFFVPELDKTFSEMSPDEKNNISHRGLALKKLGEQLPEWLKGE</sequence>
<comment type="caution">
    <text evidence="10">Lacks conserved residue(s) required for the propagation of feature annotation.</text>
</comment>
<comment type="catalytic activity">
    <reaction evidence="9 10">
        <text>XTP + H2O = XMP + diphosphate + H(+)</text>
        <dbReference type="Rhea" id="RHEA:28610"/>
        <dbReference type="ChEBI" id="CHEBI:15377"/>
        <dbReference type="ChEBI" id="CHEBI:15378"/>
        <dbReference type="ChEBI" id="CHEBI:33019"/>
        <dbReference type="ChEBI" id="CHEBI:57464"/>
        <dbReference type="ChEBI" id="CHEBI:61314"/>
        <dbReference type="EC" id="3.6.1.66"/>
    </reaction>
</comment>
<dbReference type="PANTHER" id="PTHR11067:SF9">
    <property type="entry name" value="INOSINE TRIPHOSPHATE PYROPHOSPHATASE"/>
    <property type="match status" value="1"/>
</dbReference>
<dbReference type="NCBIfam" id="TIGR00042">
    <property type="entry name" value="RdgB/HAM1 family non-canonical purine NTP pyrophosphatase"/>
    <property type="match status" value="1"/>
</dbReference>
<evidence type="ECO:0000256" key="8">
    <source>
        <dbReference type="ARBA" id="ARBA00051875"/>
    </source>
</evidence>
<dbReference type="GO" id="GO:0035870">
    <property type="term" value="F:dITP diphosphatase activity"/>
    <property type="evidence" value="ECO:0007669"/>
    <property type="project" value="UniProtKB-UniRule"/>
</dbReference>
<evidence type="ECO:0000256" key="1">
    <source>
        <dbReference type="ARBA" id="ARBA00008023"/>
    </source>
</evidence>
<dbReference type="GO" id="GO:0009146">
    <property type="term" value="P:purine nucleoside triphosphate catabolic process"/>
    <property type="evidence" value="ECO:0007669"/>
    <property type="project" value="UniProtKB-UniRule"/>
</dbReference>
<dbReference type="GO" id="GO:0046872">
    <property type="term" value="F:metal ion binding"/>
    <property type="evidence" value="ECO:0007669"/>
    <property type="project" value="UniProtKB-KW"/>
</dbReference>
<accession>A0A6P2CN15</accession>
<dbReference type="HAMAP" id="MF_01405">
    <property type="entry name" value="Non_canon_purine_NTPase"/>
    <property type="match status" value="1"/>
</dbReference>
<dbReference type="Gene3D" id="3.90.950.10">
    <property type="match status" value="1"/>
</dbReference>
<keyword evidence="3 10" id="KW-0479">Metal-binding</keyword>
<dbReference type="RefSeq" id="WP_148604987.1">
    <property type="nucleotide sequence ID" value="NZ_SDGY01000001.1"/>
</dbReference>
<dbReference type="AlphaFoldDB" id="A0A6P2CN15"/>
<dbReference type="InterPro" id="IPR002637">
    <property type="entry name" value="RdgB/HAM1"/>
</dbReference>
<evidence type="ECO:0000256" key="7">
    <source>
        <dbReference type="ARBA" id="ARBA00023080"/>
    </source>
</evidence>
<keyword evidence="5 10" id="KW-0378">Hydrolase</keyword>
<evidence type="ECO:0000256" key="11">
    <source>
        <dbReference type="RuleBase" id="RU003781"/>
    </source>
</evidence>
<feature type="binding site" evidence="10">
    <location>
        <begin position="7"/>
        <end position="12"/>
    </location>
    <ligand>
        <name>substrate</name>
    </ligand>
</feature>
<evidence type="ECO:0000256" key="6">
    <source>
        <dbReference type="ARBA" id="ARBA00022842"/>
    </source>
</evidence>
<protein>
    <recommendedName>
        <fullName evidence="10">dITP/XTP pyrophosphatase</fullName>
        <ecNumber evidence="10">3.6.1.66</ecNumber>
    </recommendedName>
    <alternativeName>
        <fullName evidence="10">Non-canonical purine NTP pyrophosphatase</fullName>
    </alternativeName>
    <alternativeName>
        <fullName evidence="10">Non-standard purine NTP pyrophosphatase</fullName>
    </alternativeName>
    <alternativeName>
        <fullName evidence="10">Nucleoside-triphosphate diphosphatase</fullName>
    </alternativeName>
    <alternativeName>
        <fullName evidence="10">Nucleoside-triphosphate pyrophosphatase</fullName>
        <shortName evidence="10">NTPase</shortName>
    </alternativeName>
</protein>
<evidence type="ECO:0000313" key="12">
    <source>
        <dbReference type="EMBL" id="TYC47320.1"/>
    </source>
</evidence>
<dbReference type="OrthoDB" id="9807456at2"/>
<gene>
    <name evidence="12" type="ORF">ESZ47_04060</name>
</gene>
<dbReference type="GO" id="GO:0000166">
    <property type="term" value="F:nucleotide binding"/>
    <property type="evidence" value="ECO:0007669"/>
    <property type="project" value="UniProtKB-KW"/>
</dbReference>
<feature type="binding site" evidence="10">
    <location>
        <position position="178"/>
    </location>
    <ligand>
        <name>substrate</name>
    </ligand>
</feature>
<evidence type="ECO:0000256" key="2">
    <source>
        <dbReference type="ARBA" id="ARBA00011738"/>
    </source>
</evidence>
<feature type="binding site" evidence="10">
    <location>
        <position position="73"/>
    </location>
    <ligand>
        <name>Mg(2+)</name>
        <dbReference type="ChEBI" id="CHEBI:18420"/>
    </ligand>
</feature>
<evidence type="ECO:0000256" key="9">
    <source>
        <dbReference type="ARBA" id="ARBA00052017"/>
    </source>
</evidence>
<dbReference type="EMBL" id="SDGY01000001">
    <property type="protein sequence ID" value="TYC47320.1"/>
    <property type="molecule type" value="Genomic_DNA"/>
</dbReference>
<evidence type="ECO:0000256" key="3">
    <source>
        <dbReference type="ARBA" id="ARBA00022723"/>
    </source>
</evidence>
<comment type="caution">
    <text evidence="12">The sequence shown here is derived from an EMBL/GenBank/DDBJ whole genome shotgun (WGS) entry which is preliminary data.</text>
</comment>
<keyword evidence="6 10" id="KW-0460">Magnesium</keyword>
<dbReference type="Pfam" id="PF01725">
    <property type="entry name" value="Ham1p_like"/>
    <property type="match status" value="1"/>
</dbReference>
<feature type="binding site" evidence="10">
    <location>
        <position position="74"/>
    </location>
    <ligand>
        <name>substrate</name>
    </ligand>
</feature>
<dbReference type="FunFam" id="3.90.950.10:FF:000001">
    <property type="entry name" value="dITP/XTP pyrophosphatase"/>
    <property type="match status" value="1"/>
</dbReference>
<comment type="catalytic activity">
    <reaction evidence="10">
        <text>ITP + H2O = IMP + diphosphate + H(+)</text>
        <dbReference type="Rhea" id="RHEA:29399"/>
        <dbReference type="ChEBI" id="CHEBI:15377"/>
        <dbReference type="ChEBI" id="CHEBI:15378"/>
        <dbReference type="ChEBI" id="CHEBI:33019"/>
        <dbReference type="ChEBI" id="CHEBI:58053"/>
        <dbReference type="ChEBI" id="CHEBI:61402"/>
        <dbReference type="EC" id="3.6.1.66"/>
    </reaction>
</comment>
<dbReference type="CDD" id="cd00515">
    <property type="entry name" value="HAM1"/>
    <property type="match status" value="1"/>
</dbReference>
<dbReference type="GO" id="GO:0036220">
    <property type="term" value="F:ITP diphosphatase activity"/>
    <property type="evidence" value="ECO:0007669"/>
    <property type="project" value="UniProtKB-UniRule"/>
</dbReference>
<name>A0A6P2CN15_9LACO</name>
<feature type="binding site" evidence="10">
    <location>
        <begin position="183"/>
        <end position="184"/>
    </location>
    <ligand>
        <name>substrate</name>
    </ligand>
</feature>
<dbReference type="NCBIfam" id="NF011397">
    <property type="entry name" value="PRK14822.1"/>
    <property type="match status" value="1"/>
</dbReference>
<dbReference type="GO" id="GO:0005829">
    <property type="term" value="C:cytosol"/>
    <property type="evidence" value="ECO:0007669"/>
    <property type="project" value="TreeGrafter"/>
</dbReference>
<keyword evidence="13" id="KW-1185">Reference proteome</keyword>
<dbReference type="PANTHER" id="PTHR11067">
    <property type="entry name" value="INOSINE TRIPHOSPHATE PYROPHOSPHATASE/HAM1 PROTEIN"/>
    <property type="match status" value="1"/>
</dbReference>
<dbReference type="InterPro" id="IPR029001">
    <property type="entry name" value="ITPase-like_fam"/>
</dbReference>
<comment type="catalytic activity">
    <reaction evidence="8 10">
        <text>dITP + H2O = dIMP + diphosphate + H(+)</text>
        <dbReference type="Rhea" id="RHEA:28342"/>
        <dbReference type="ChEBI" id="CHEBI:15377"/>
        <dbReference type="ChEBI" id="CHEBI:15378"/>
        <dbReference type="ChEBI" id="CHEBI:33019"/>
        <dbReference type="ChEBI" id="CHEBI:61194"/>
        <dbReference type="ChEBI" id="CHEBI:61382"/>
        <dbReference type="EC" id="3.6.1.66"/>
    </reaction>
</comment>
<organism evidence="12 13">
    <name type="scientific">Leuconostoc litchii</name>
    <dbReference type="NCBI Taxonomy" id="1981069"/>
    <lineage>
        <taxon>Bacteria</taxon>
        <taxon>Bacillati</taxon>
        <taxon>Bacillota</taxon>
        <taxon>Bacilli</taxon>
        <taxon>Lactobacillales</taxon>
        <taxon>Lactobacillaceae</taxon>
        <taxon>Leuconostoc</taxon>
    </lineage>
</organism>
<dbReference type="GO" id="GO:0036222">
    <property type="term" value="F:XTP diphosphatase activity"/>
    <property type="evidence" value="ECO:0007669"/>
    <property type="project" value="UniProtKB-UniRule"/>
</dbReference>
<dbReference type="EC" id="3.6.1.66" evidence="10"/>
<reference evidence="12 13" key="1">
    <citation type="submission" date="2019-01" db="EMBL/GenBank/DDBJ databases">
        <title>Leuconostoc litchii sp. nov., a novel lactic acid bacterium isolated from lychee.</title>
        <authorList>
            <person name="Wang L.-T."/>
        </authorList>
    </citation>
    <scope>NUCLEOTIDE SEQUENCE [LARGE SCALE GENOMIC DNA]</scope>
    <source>
        <strain evidence="12 13">MB7</strain>
    </source>
</reference>
<comment type="function">
    <text evidence="10">Pyrophosphatase that catalyzes the hydrolysis of nucleoside triphosphates to their monophosphate derivatives, with a high preference for the non-canonical purine nucleotides XTP (xanthosine triphosphate), dITP (deoxyinosine triphosphate) and ITP. Seems to function as a house-cleaning enzyme that removes non-canonical purine nucleotides from the nucleotide pool, thus preventing their incorporation into DNA/RNA and avoiding chromosomal lesions.</text>
</comment>
<evidence type="ECO:0000256" key="10">
    <source>
        <dbReference type="HAMAP-Rule" id="MF_01405"/>
    </source>
</evidence>
<evidence type="ECO:0000313" key="13">
    <source>
        <dbReference type="Proteomes" id="UP000442244"/>
    </source>
</evidence>
<proteinExistence type="inferred from homology"/>
<dbReference type="Proteomes" id="UP000442244">
    <property type="component" value="Unassembled WGS sequence"/>
</dbReference>
<dbReference type="GO" id="GO:0009117">
    <property type="term" value="P:nucleotide metabolic process"/>
    <property type="evidence" value="ECO:0007669"/>
    <property type="project" value="UniProtKB-KW"/>
</dbReference>
<dbReference type="SUPFAM" id="SSF52972">
    <property type="entry name" value="ITPase-like"/>
    <property type="match status" value="1"/>
</dbReference>
<evidence type="ECO:0000256" key="4">
    <source>
        <dbReference type="ARBA" id="ARBA00022741"/>
    </source>
</evidence>
<comment type="subunit">
    <text evidence="2 10">Homodimer.</text>
</comment>
<keyword evidence="7 10" id="KW-0546">Nucleotide metabolism</keyword>
<comment type="similarity">
    <text evidence="1 10 11">Belongs to the HAM1 NTPase family.</text>
</comment>
<comment type="cofactor">
    <cofactor evidence="10">
        <name>Mg(2+)</name>
        <dbReference type="ChEBI" id="CHEBI:18420"/>
    </cofactor>
    <text evidence="10">Binds 1 Mg(2+) ion per subunit.</text>
</comment>
<keyword evidence="4 10" id="KW-0547">Nucleotide-binding</keyword>